<keyword evidence="6 11" id="KW-0732">Signal</keyword>
<keyword evidence="3" id="KW-0813">Transport</keyword>
<evidence type="ECO:0000256" key="5">
    <source>
        <dbReference type="ARBA" id="ARBA00022692"/>
    </source>
</evidence>
<dbReference type="EMBL" id="QKOE01000020">
    <property type="protein sequence ID" value="PZA14875.1"/>
    <property type="molecule type" value="Genomic_DNA"/>
</dbReference>
<gene>
    <name evidence="13" type="ORF">DNK49_19375</name>
</gene>
<keyword evidence="4" id="KW-1134">Transmembrane beta strand</keyword>
<evidence type="ECO:0000256" key="3">
    <source>
        <dbReference type="ARBA" id="ARBA00022448"/>
    </source>
</evidence>
<evidence type="ECO:0000256" key="10">
    <source>
        <dbReference type="ARBA" id="ARBA00023237"/>
    </source>
</evidence>
<evidence type="ECO:0000259" key="12">
    <source>
        <dbReference type="Pfam" id="PF13609"/>
    </source>
</evidence>
<keyword evidence="9" id="KW-0472">Membrane</keyword>
<dbReference type="PANTHER" id="PTHR34501:SF9">
    <property type="entry name" value="MAJOR OUTER MEMBRANE PROTEIN P.IA"/>
    <property type="match status" value="1"/>
</dbReference>
<evidence type="ECO:0000313" key="14">
    <source>
        <dbReference type="Proteomes" id="UP000248259"/>
    </source>
</evidence>
<accession>A0A323UQC0</accession>
<dbReference type="RefSeq" id="WP_110528571.1">
    <property type="nucleotide sequence ID" value="NZ_QKOE01000020.1"/>
</dbReference>
<dbReference type="GO" id="GO:0015288">
    <property type="term" value="F:porin activity"/>
    <property type="evidence" value="ECO:0007669"/>
    <property type="project" value="UniProtKB-KW"/>
</dbReference>
<comment type="caution">
    <text evidence="13">The sequence shown here is derived from an EMBL/GenBank/DDBJ whole genome shotgun (WGS) entry which is preliminary data.</text>
</comment>
<organism evidence="13 14">
    <name type="scientific">Parazoarcus communis SWub3 = DSM 12120</name>
    <dbReference type="NCBI Taxonomy" id="1121029"/>
    <lineage>
        <taxon>Bacteria</taxon>
        <taxon>Pseudomonadati</taxon>
        <taxon>Pseudomonadota</taxon>
        <taxon>Betaproteobacteria</taxon>
        <taxon>Rhodocyclales</taxon>
        <taxon>Zoogloeaceae</taxon>
        <taxon>Parazoarcus</taxon>
    </lineage>
</organism>
<feature type="signal peptide" evidence="11">
    <location>
        <begin position="1"/>
        <end position="22"/>
    </location>
</feature>
<proteinExistence type="predicted"/>
<evidence type="ECO:0000256" key="7">
    <source>
        <dbReference type="ARBA" id="ARBA00023065"/>
    </source>
</evidence>
<dbReference type="InterPro" id="IPR001702">
    <property type="entry name" value="Porin_Gram-ve"/>
</dbReference>
<feature type="chain" id="PRO_5016371834" evidence="11">
    <location>
        <begin position="23"/>
        <end position="345"/>
    </location>
</feature>
<dbReference type="GO" id="GO:0046930">
    <property type="term" value="C:pore complex"/>
    <property type="evidence" value="ECO:0007669"/>
    <property type="project" value="UniProtKB-KW"/>
</dbReference>
<evidence type="ECO:0000256" key="11">
    <source>
        <dbReference type="SAM" id="SignalP"/>
    </source>
</evidence>
<evidence type="ECO:0000256" key="6">
    <source>
        <dbReference type="ARBA" id="ARBA00022729"/>
    </source>
</evidence>
<dbReference type="CDD" id="cd00342">
    <property type="entry name" value="gram_neg_porins"/>
    <property type="match status" value="1"/>
</dbReference>
<dbReference type="InterPro" id="IPR023614">
    <property type="entry name" value="Porin_dom_sf"/>
</dbReference>
<dbReference type="SUPFAM" id="SSF56935">
    <property type="entry name" value="Porins"/>
    <property type="match status" value="1"/>
</dbReference>
<dbReference type="OrthoDB" id="6975458at2"/>
<keyword evidence="8" id="KW-0626">Porin</keyword>
<dbReference type="PANTHER" id="PTHR34501">
    <property type="entry name" value="PROTEIN YDDL-RELATED"/>
    <property type="match status" value="1"/>
</dbReference>
<dbReference type="AlphaFoldDB" id="A0A323UQC0"/>
<dbReference type="PRINTS" id="PR00184">
    <property type="entry name" value="NEISSPPORIN"/>
</dbReference>
<dbReference type="Pfam" id="PF13609">
    <property type="entry name" value="Porin_4"/>
    <property type="match status" value="1"/>
</dbReference>
<name>A0A323UQC0_9RHOO</name>
<dbReference type="InterPro" id="IPR033900">
    <property type="entry name" value="Gram_neg_porin_domain"/>
</dbReference>
<evidence type="ECO:0000313" key="13">
    <source>
        <dbReference type="EMBL" id="PZA14875.1"/>
    </source>
</evidence>
<evidence type="ECO:0000256" key="1">
    <source>
        <dbReference type="ARBA" id="ARBA00004571"/>
    </source>
</evidence>
<dbReference type="InterPro" id="IPR050298">
    <property type="entry name" value="Gram-neg_bact_OMP"/>
</dbReference>
<comment type="subcellular location">
    <subcellularLocation>
        <location evidence="1">Cell outer membrane</location>
        <topology evidence="1">Multi-pass membrane protein</topology>
    </subcellularLocation>
</comment>
<dbReference type="Proteomes" id="UP000248259">
    <property type="component" value="Unassembled WGS sequence"/>
</dbReference>
<evidence type="ECO:0000256" key="9">
    <source>
        <dbReference type="ARBA" id="ARBA00023136"/>
    </source>
</evidence>
<dbReference type="GO" id="GO:0009279">
    <property type="term" value="C:cell outer membrane"/>
    <property type="evidence" value="ECO:0007669"/>
    <property type="project" value="UniProtKB-SubCell"/>
</dbReference>
<dbReference type="InterPro" id="IPR002299">
    <property type="entry name" value="Porin_Neis"/>
</dbReference>
<dbReference type="GO" id="GO:0034220">
    <property type="term" value="P:monoatomic ion transmembrane transport"/>
    <property type="evidence" value="ECO:0007669"/>
    <property type="project" value="InterPro"/>
</dbReference>
<protein>
    <submittedName>
        <fullName evidence="13">Porin</fullName>
    </submittedName>
</protein>
<keyword evidence="14" id="KW-1185">Reference proteome</keyword>
<dbReference type="PRINTS" id="PR00182">
    <property type="entry name" value="ECOLNEIPORIN"/>
</dbReference>
<feature type="domain" description="Porin" evidence="12">
    <location>
        <begin position="9"/>
        <end position="318"/>
    </location>
</feature>
<keyword evidence="10" id="KW-0998">Cell outer membrane</keyword>
<sequence length="345" mass="36734">MKHAIKLATLAAVCLTPALAQAQSSVTIYGLLDVNVAHERAGSLKRSGMDVSELNGSRLGFRGSEDLGNGLKAIYTLETAVRLDIGGMDGAGFQRQTFLGLEGSWGRITAGRQYSPAFVALDPFEATGGADRTAGLLHRKTGSVARGYQVRFDNMIKYRSPEMAGFSVDAGYWTGAENASDDSDVRRQGRGYGLTGMYKNGPFAASVTTQSYITNATGGRASTHGIAGAYDFGVAKLYALYTQDREHGSQGSGKARSYAVGAEIPVSKVGTVAVSYGSRNESGEADTEDASGVSLYYMHNLSKRTTLYTAYSQLNNRGDANYGFNLTPDAGDRISVVMAGIRHRF</sequence>
<comment type="subunit">
    <text evidence="2">Homotrimer.</text>
</comment>
<keyword evidence="5" id="KW-0812">Transmembrane</keyword>
<keyword evidence="7" id="KW-0406">Ion transport</keyword>
<evidence type="ECO:0000256" key="2">
    <source>
        <dbReference type="ARBA" id="ARBA00011233"/>
    </source>
</evidence>
<evidence type="ECO:0000256" key="8">
    <source>
        <dbReference type="ARBA" id="ARBA00023114"/>
    </source>
</evidence>
<evidence type="ECO:0000256" key="4">
    <source>
        <dbReference type="ARBA" id="ARBA00022452"/>
    </source>
</evidence>
<dbReference type="Gene3D" id="2.40.160.10">
    <property type="entry name" value="Porin"/>
    <property type="match status" value="1"/>
</dbReference>
<reference evidence="13 14" key="1">
    <citation type="submission" date="2018-06" db="EMBL/GenBank/DDBJ databases">
        <title>Azoarcus communis strain SWub3 genome.</title>
        <authorList>
            <person name="Zorraquino Salvo V."/>
            <person name="Toubiana D."/>
            <person name="Blumwald E."/>
        </authorList>
    </citation>
    <scope>NUCLEOTIDE SEQUENCE [LARGE SCALE GENOMIC DNA]</scope>
    <source>
        <strain evidence="13 14">SWub3</strain>
    </source>
</reference>